<dbReference type="InterPro" id="IPR040729">
    <property type="entry name" value="Kazal_3"/>
</dbReference>
<dbReference type="Pfam" id="PF00084">
    <property type="entry name" value="Sushi"/>
    <property type="match status" value="1"/>
</dbReference>
<dbReference type="SMART" id="SM00192">
    <property type="entry name" value="LDLa"/>
    <property type="match status" value="1"/>
</dbReference>
<dbReference type="SUPFAM" id="SSF82895">
    <property type="entry name" value="TSP-1 type 1 repeat"/>
    <property type="match status" value="2"/>
</dbReference>
<evidence type="ECO:0000256" key="2">
    <source>
        <dbReference type="ARBA" id="ARBA00004613"/>
    </source>
</evidence>
<dbReference type="Pfam" id="PF01823">
    <property type="entry name" value="MACPF"/>
    <property type="match status" value="1"/>
</dbReference>
<dbReference type="Gene3D" id="3.30.60.30">
    <property type="match status" value="2"/>
</dbReference>
<dbReference type="CDD" id="cd00112">
    <property type="entry name" value="LDLa"/>
    <property type="match status" value="1"/>
</dbReference>
<dbReference type="PRINTS" id="PR00764">
    <property type="entry name" value="COMPLEMENTC9"/>
</dbReference>
<evidence type="ECO:0000256" key="3">
    <source>
        <dbReference type="ARBA" id="ARBA00009214"/>
    </source>
</evidence>
<dbReference type="SUPFAM" id="SSF57424">
    <property type="entry name" value="LDL receptor-like module"/>
    <property type="match status" value="1"/>
</dbReference>
<evidence type="ECO:0000256" key="19">
    <source>
        <dbReference type="ARBA" id="ARBA00093281"/>
    </source>
</evidence>
<dbReference type="InterPro" id="IPR000884">
    <property type="entry name" value="TSP1_rpt"/>
</dbReference>
<dbReference type="InterPro" id="IPR036055">
    <property type="entry name" value="LDL_receptor-like_sf"/>
</dbReference>
<dbReference type="GO" id="GO:0006958">
    <property type="term" value="P:complement activation, classical pathway"/>
    <property type="evidence" value="ECO:0007669"/>
    <property type="project" value="UniProtKB-KW"/>
</dbReference>
<evidence type="ECO:0000259" key="23">
    <source>
        <dbReference type="PROSITE" id="PS50923"/>
    </source>
</evidence>
<dbReference type="GO" id="GO:0005579">
    <property type="term" value="C:membrane attack complex"/>
    <property type="evidence" value="ECO:0007669"/>
    <property type="project" value="UniProtKB-KW"/>
</dbReference>
<comment type="subunit">
    <text evidence="20">Monomer or dimer; as a C5b-7 complex it can also form multimeric rosettes. Component of the membrane attack complex (MAC), composed of complement C5b, C6, C7, C8A, C8B, C8G and multiple copies of the pore-forming subunit C9.</text>
</comment>
<dbReference type="InterPro" id="IPR020864">
    <property type="entry name" value="MACPF"/>
</dbReference>
<reference evidence="25" key="2">
    <citation type="submission" date="2025-08" db="UniProtKB">
        <authorList>
            <consortium name="Ensembl"/>
        </authorList>
    </citation>
    <scope>IDENTIFICATION</scope>
</reference>
<dbReference type="PANTHER" id="PTHR45742:SF2">
    <property type="entry name" value="COMPLEMENT COMPONENT C7"/>
    <property type="match status" value="1"/>
</dbReference>
<dbReference type="Pfam" id="PF18434">
    <property type="entry name" value="Kazal_3"/>
    <property type="match status" value="1"/>
</dbReference>
<reference evidence="25" key="3">
    <citation type="submission" date="2025-09" db="UniProtKB">
        <authorList>
            <consortium name="Ensembl"/>
        </authorList>
    </citation>
    <scope>IDENTIFICATION</scope>
</reference>
<keyword evidence="17" id="KW-1053">Target membrane</keyword>
<keyword evidence="4" id="KW-0964">Secreted</keyword>
<dbReference type="SMART" id="SM00457">
    <property type="entry name" value="MACPF"/>
    <property type="match status" value="1"/>
</dbReference>
<dbReference type="Proteomes" id="UP000694680">
    <property type="component" value="Chromosome 9"/>
</dbReference>
<evidence type="ECO:0000313" key="26">
    <source>
        <dbReference type="Proteomes" id="UP000694680"/>
    </source>
</evidence>
<keyword evidence="9" id="KW-0677">Repeat</keyword>
<feature type="domain" description="MACPF" evidence="24">
    <location>
        <begin position="140"/>
        <end position="459"/>
    </location>
</feature>
<dbReference type="InterPro" id="IPR002172">
    <property type="entry name" value="LDrepeatLR_classA_rpt"/>
</dbReference>
<reference evidence="25" key="1">
    <citation type="submission" date="2020-06" db="EMBL/GenBank/DDBJ databases">
        <authorList>
            <consortium name="Wellcome Sanger Institute Data Sharing"/>
        </authorList>
    </citation>
    <scope>NUCLEOTIDE SEQUENCE [LARGE SCALE GENOMIC DNA]</scope>
</reference>
<dbReference type="PROSITE" id="PS50923">
    <property type="entry name" value="SUSHI"/>
    <property type="match status" value="2"/>
</dbReference>
<keyword evidence="15 22" id="KW-1015">Disulfide bond</keyword>
<evidence type="ECO:0000256" key="5">
    <source>
        <dbReference type="ARBA" id="ARBA00022536"/>
    </source>
</evidence>
<evidence type="ECO:0000256" key="1">
    <source>
        <dbReference type="ARBA" id="ARBA00004175"/>
    </source>
</evidence>
<evidence type="ECO:0000256" key="16">
    <source>
        <dbReference type="ARBA" id="ARBA00023180"/>
    </source>
</evidence>
<feature type="domain" description="Sushi" evidence="23">
    <location>
        <begin position="632"/>
        <end position="693"/>
    </location>
</feature>
<evidence type="ECO:0000256" key="18">
    <source>
        <dbReference type="ARBA" id="ARBA00073222"/>
    </source>
</evidence>
<protein>
    <recommendedName>
        <fullName evidence="18">Complement component C7</fullName>
    </recommendedName>
</protein>
<keyword evidence="7" id="KW-0399">Innate immunity</keyword>
<keyword evidence="5" id="KW-0245">EGF-like domain</keyword>
<evidence type="ECO:0000256" key="15">
    <source>
        <dbReference type="ARBA" id="ARBA00023157"/>
    </source>
</evidence>
<dbReference type="GO" id="GO:0005576">
    <property type="term" value="C:extracellular region"/>
    <property type="evidence" value="ECO:0007669"/>
    <property type="project" value="UniProtKB-SubCell"/>
</dbReference>
<dbReference type="Pfam" id="PF21330">
    <property type="entry name" value="Kazal_C7"/>
    <property type="match status" value="1"/>
</dbReference>
<dbReference type="SMART" id="SM00032">
    <property type="entry name" value="CCP"/>
    <property type="match status" value="2"/>
</dbReference>
<dbReference type="PANTHER" id="PTHR45742">
    <property type="entry name" value="COMPLEMENT COMPONENT C6"/>
    <property type="match status" value="1"/>
</dbReference>
<dbReference type="GO" id="GO:0044218">
    <property type="term" value="C:other organism cell membrane"/>
    <property type="evidence" value="ECO:0007669"/>
    <property type="project" value="UniProtKB-KW"/>
</dbReference>
<dbReference type="InterPro" id="IPR001862">
    <property type="entry name" value="MAC_perforin"/>
</dbReference>
<keyword evidence="6" id="KW-1052">Target cell membrane</keyword>
<dbReference type="Pfam" id="PF00090">
    <property type="entry name" value="TSP_1"/>
    <property type="match status" value="2"/>
</dbReference>
<dbReference type="InterPro" id="IPR000436">
    <property type="entry name" value="Sushi_SCR_CCP_dom"/>
</dbReference>
<sequence>MKASFFFFKSLLSEVCCNSASVFFFFSQTFPLLPCLLYCQQRVNCQWGTFGSWSECDGCTKSQTRSRAIVVYTQFGGNPCGGERSETRSCETTKSCPLDRGCGDRFRCRSGQCISQSLVCNGDQDCEEDGLDESFCDADKHLVCEHSVPPPNIEKLGKGFDVVLGQSRASVINTKSFGGQCRDIFSGTRKTKYRLPYSVSMYNFLVKVQSDFSDEMFESRWSYAKDIVNRETVKGTTSGFSNYDYHETHRTFKGHKLMILKNDIEVAQFQSSSPQFLPLSEDFWKELSKLPAVYDYSAYRKFIQRFGTHYVSEGSLGGHIRAHVGLDEEMERHSYAYNECKRTKRWILFFPITREVCKKGSDENIRTSHYSNVPFTKVDVLGGSLTFVAALQTTQHDDPEKNLRTYSNWAESITSYPEIIKQKLRPLSELVKEVQCASVKKLYLRRAIDQYLRESDACHCRPCLNNGLNIMNGDQCKCICKPNTSGLACEQGTQVDGQQGVTDGRWSCWSSWSSCSRGQRSRSRSCSNPYPYYGGQHCIGESTEKSDCEEDDLEYLKTIEPQCFNQNLPPVQKCVTPPALINGDILEPKDFYFPGQRIEYRCIPGFHLVGNSLLECAANLSWTAKPGVCTISMCKLNSLSDGVIVTPLKSFYDIGDSVALSCPEGQQLQGQTIVRCDASLNLSPDPASITCSPQTTTVECKPWQKVLRGQCVCKSPSECSSSLELCATSPTGRKSLILNVCKMHALMCMGRTYLIAEDSACTWSKPDTAGCSNCQMWENCDGPTNSCVCKDSADCSIQGIDVCVRVGEDETSTSQTMNECEAGLRRCKGEKVTVVGIQPCPH</sequence>
<evidence type="ECO:0000256" key="4">
    <source>
        <dbReference type="ARBA" id="ARBA00022525"/>
    </source>
</evidence>
<dbReference type="Gene3D" id="2.10.70.10">
    <property type="entry name" value="Complement Module, domain 1"/>
    <property type="match status" value="2"/>
</dbReference>
<evidence type="ECO:0000256" key="14">
    <source>
        <dbReference type="ARBA" id="ARBA00023136"/>
    </source>
</evidence>
<dbReference type="GO" id="GO:0031640">
    <property type="term" value="P:killing of cells of another organism"/>
    <property type="evidence" value="ECO:0007669"/>
    <property type="project" value="UniProtKB-KW"/>
</dbReference>
<evidence type="ECO:0000256" key="21">
    <source>
        <dbReference type="PROSITE-ProRule" id="PRU00124"/>
    </source>
</evidence>
<evidence type="ECO:0000256" key="6">
    <source>
        <dbReference type="ARBA" id="ARBA00022537"/>
    </source>
</evidence>
<evidence type="ECO:0000256" key="11">
    <source>
        <dbReference type="ARBA" id="ARBA00022859"/>
    </source>
</evidence>
<dbReference type="AlphaFoldDB" id="A0A8C5GE25"/>
<dbReference type="Pfam" id="PF00057">
    <property type="entry name" value="Ldl_recept_a"/>
    <property type="match status" value="1"/>
</dbReference>
<evidence type="ECO:0000259" key="24">
    <source>
        <dbReference type="PROSITE" id="PS51412"/>
    </source>
</evidence>
<keyword evidence="10" id="KW-0204">Cytolysis</keyword>
<dbReference type="GO" id="GO:0045087">
    <property type="term" value="P:innate immune response"/>
    <property type="evidence" value="ECO:0007669"/>
    <property type="project" value="UniProtKB-KW"/>
</dbReference>
<dbReference type="SUPFAM" id="SSF57535">
    <property type="entry name" value="Complement control module/SCR domain"/>
    <property type="match status" value="2"/>
</dbReference>
<keyword evidence="12" id="KW-0180">Complement pathway</keyword>
<keyword evidence="13" id="KW-0473">Membrane attack complex</keyword>
<dbReference type="InterPro" id="IPR048825">
    <property type="entry name" value="C7_KAZAL"/>
</dbReference>
<dbReference type="SMART" id="SM00209">
    <property type="entry name" value="TSP1"/>
    <property type="match status" value="2"/>
</dbReference>
<keyword evidence="14" id="KW-0472">Membrane</keyword>
<feature type="disulfide bond" evidence="22">
    <location>
        <begin position="602"/>
        <end position="629"/>
    </location>
</feature>
<dbReference type="InterPro" id="IPR036383">
    <property type="entry name" value="TSP1_rpt_sf"/>
</dbReference>
<dbReference type="SMART" id="SM00057">
    <property type="entry name" value="FIMAC"/>
    <property type="match status" value="2"/>
</dbReference>
<keyword evidence="8 22" id="KW-0768">Sushi</keyword>
<evidence type="ECO:0000256" key="12">
    <source>
        <dbReference type="ARBA" id="ARBA00022875"/>
    </source>
</evidence>
<keyword evidence="11" id="KW-0391">Immunity</keyword>
<evidence type="ECO:0000256" key="7">
    <source>
        <dbReference type="ARBA" id="ARBA00022588"/>
    </source>
</evidence>
<evidence type="ECO:0000256" key="17">
    <source>
        <dbReference type="ARBA" id="ARBA00023298"/>
    </source>
</evidence>
<gene>
    <name evidence="25" type="primary">c7a</name>
</gene>
<feature type="disulfide bond" evidence="21">
    <location>
        <begin position="108"/>
        <end position="126"/>
    </location>
</feature>
<evidence type="ECO:0000256" key="13">
    <source>
        <dbReference type="ARBA" id="ARBA00023058"/>
    </source>
</evidence>
<evidence type="ECO:0000256" key="22">
    <source>
        <dbReference type="PROSITE-ProRule" id="PRU00302"/>
    </source>
</evidence>
<keyword evidence="16" id="KW-0325">Glycoprotein</keyword>
<proteinExistence type="inferred from homology"/>
<dbReference type="FunFam" id="2.20.100.10:FF:000001">
    <property type="entry name" value="semaphorin-5A isoform X1"/>
    <property type="match status" value="1"/>
</dbReference>
<dbReference type="PRINTS" id="PR01705">
    <property type="entry name" value="TSP1REPEAT"/>
</dbReference>
<evidence type="ECO:0000313" key="25">
    <source>
        <dbReference type="Ensembl" id="ENSGWIP00000028925.1"/>
    </source>
</evidence>
<name>A0A8C5GE25_GOUWI</name>
<evidence type="ECO:0000256" key="8">
    <source>
        <dbReference type="ARBA" id="ARBA00022659"/>
    </source>
</evidence>
<comment type="subcellular location">
    <subcellularLocation>
        <location evidence="2">Secreted</location>
    </subcellularLocation>
    <subcellularLocation>
        <location evidence="1">Target cell membrane</location>
    </subcellularLocation>
</comment>
<comment type="similarity">
    <text evidence="3">Belongs to the complement C6/C7/C8/C9 family.</text>
</comment>
<organism evidence="25 26">
    <name type="scientific">Gouania willdenowi</name>
    <name type="common">Blunt-snouted clingfish</name>
    <name type="synonym">Lepadogaster willdenowi</name>
    <dbReference type="NCBI Taxonomy" id="441366"/>
    <lineage>
        <taxon>Eukaryota</taxon>
        <taxon>Metazoa</taxon>
        <taxon>Chordata</taxon>
        <taxon>Craniata</taxon>
        <taxon>Vertebrata</taxon>
        <taxon>Euteleostomi</taxon>
        <taxon>Actinopterygii</taxon>
        <taxon>Neopterygii</taxon>
        <taxon>Teleostei</taxon>
        <taxon>Neoteleostei</taxon>
        <taxon>Acanthomorphata</taxon>
        <taxon>Ovalentaria</taxon>
        <taxon>Blenniimorphae</taxon>
        <taxon>Blenniiformes</taxon>
        <taxon>Gobiesocoidei</taxon>
        <taxon>Gobiesocidae</taxon>
        <taxon>Gobiesocinae</taxon>
        <taxon>Gouania</taxon>
    </lineage>
</organism>
<evidence type="ECO:0000256" key="9">
    <source>
        <dbReference type="ARBA" id="ARBA00022737"/>
    </source>
</evidence>
<dbReference type="Gene3D" id="2.20.100.10">
    <property type="entry name" value="Thrombospondin type-1 (TSP1) repeat"/>
    <property type="match status" value="2"/>
</dbReference>
<dbReference type="Ensembl" id="ENSGWIT00000031587.1">
    <property type="protein sequence ID" value="ENSGWIP00000028925.1"/>
    <property type="gene ID" value="ENSGWIG00000013620.1"/>
</dbReference>
<dbReference type="CDD" id="cd00033">
    <property type="entry name" value="CCP"/>
    <property type="match status" value="2"/>
</dbReference>
<keyword evidence="26" id="KW-1185">Reference proteome</keyword>
<comment type="caution">
    <text evidence="22">Lacks conserved residue(s) required for the propagation of feature annotation.</text>
</comment>
<evidence type="ECO:0000256" key="10">
    <source>
        <dbReference type="ARBA" id="ARBA00022852"/>
    </source>
</evidence>
<feature type="domain" description="Sushi" evidence="23">
    <location>
        <begin position="572"/>
        <end position="631"/>
    </location>
</feature>
<dbReference type="Gene3D" id="4.10.400.10">
    <property type="entry name" value="Low-density Lipoprotein Receptor"/>
    <property type="match status" value="1"/>
</dbReference>
<dbReference type="PROSITE" id="PS50068">
    <property type="entry name" value="LDLRA_2"/>
    <property type="match status" value="1"/>
</dbReference>
<dbReference type="InterPro" id="IPR035976">
    <property type="entry name" value="Sushi/SCR/CCP_sf"/>
</dbReference>
<accession>A0A8C5GE25</accession>
<dbReference type="InterPro" id="IPR003884">
    <property type="entry name" value="FacI_MAC"/>
</dbReference>
<dbReference type="PROSITE" id="PS51412">
    <property type="entry name" value="MACPF_2"/>
    <property type="match status" value="1"/>
</dbReference>
<dbReference type="InterPro" id="IPR020863">
    <property type="entry name" value="MACPF_CS"/>
</dbReference>
<dbReference type="PROSITE" id="PS00279">
    <property type="entry name" value="MACPF_1"/>
    <property type="match status" value="1"/>
</dbReference>
<comment type="function">
    <text evidence="19">Component of the membrane attack complex (MAC), a multiprotein complex activated by the complement cascade, which inserts into a target cell membrane and forms a pore, leading to target cell membrane rupture and cell lysis. The MAC is initiated by proteolytic cleavage of C5 into complement C5b in response to the classical, alternative, lectin and GZMK complement pathways. The complement pathways consist in a cascade of proteins that leads to phagocytosis and breakdown of pathogens and signaling that strengthens the adaptive immune system. C7 serves as a membrane anchor. During MAC assembly, associates with C5b and C6 to form the C5b-7 complex, a key lipophilic precursor of the MAC complex, which associates with the outer leaflet and reduces the energy for membrane bending.</text>
</comment>
<dbReference type="PROSITE" id="PS50092">
    <property type="entry name" value="TSP1"/>
    <property type="match status" value="2"/>
</dbReference>
<evidence type="ECO:0000256" key="20">
    <source>
        <dbReference type="ARBA" id="ARBA00093478"/>
    </source>
</evidence>